<comment type="cofactor">
    <cofactor evidence="1 9">
        <name>Mg(2+)</name>
        <dbReference type="ChEBI" id="CHEBI:18420"/>
    </cofactor>
</comment>
<dbReference type="SUPFAM" id="SSF143430">
    <property type="entry name" value="TTP0101/SSO1404-like"/>
    <property type="match status" value="1"/>
</dbReference>
<evidence type="ECO:0000256" key="1">
    <source>
        <dbReference type="ARBA" id="ARBA00001946"/>
    </source>
</evidence>
<dbReference type="HAMAP" id="MF_01471">
    <property type="entry name" value="Cas2"/>
    <property type="match status" value="1"/>
</dbReference>
<dbReference type="GO" id="GO:0043571">
    <property type="term" value="P:maintenance of CRISPR repeat elements"/>
    <property type="evidence" value="ECO:0007669"/>
    <property type="project" value="UniProtKB-UniRule"/>
</dbReference>
<comment type="caution">
    <text evidence="10">The sequence shown here is derived from an EMBL/GenBank/DDBJ whole genome shotgun (WGS) entry which is preliminary data.</text>
</comment>
<gene>
    <name evidence="9" type="primary">cas2</name>
    <name evidence="10" type="ORF">HMPREF9080_02624</name>
</gene>
<dbReference type="PANTHER" id="PTHR34405">
    <property type="entry name" value="CRISPR-ASSOCIATED ENDORIBONUCLEASE CAS2"/>
    <property type="match status" value="1"/>
</dbReference>
<evidence type="ECO:0000313" key="10">
    <source>
        <dbReference type="EMBL" id="EHM52009.1"/>
    </source>
</evidence>
<keyword evidence="7 9" id="KW-0460">Magnesium</keyword>
<keyword evidence="4 9" id="KW-0479">Metal-binding</keyword>
<evidence type="ECO:0000256" key="9">
    <source>
        <dbReference type="HAMAP-Rule" id="MF_01471"/>
    </source>
</evidence>
<keyword evidence="8 9" id="KW-0051">Antiviral defense</keyword>
<feature type="binding site" evidence="9">
    <location>
        <position position="16"/>
    </location>
    <ligand>
        <name>Mg(2+)</name>
        <dbReference type="ChEBI" id="CHEBI:18420"/>
        <note>catalytic</note>
    </ligand>
</feature>
<dbReference type="EMBL" id="AGCM01000148">
    <property type="protein sequence ID" value="EHM52009.1"/>
    <property type="molecule type" value="Genomic_DNA"/>
</dbReference>
<organism evidence="10 11">
    <name type="scientific">Cardiobacterium valvarum F0432</name>
    <dbReference type="NCBI Taxonomy" id="797473"/>
    <lineage>
        <taxon>Bacteria</taxon>
        <taxon>Pseudomonadati</taxon>
        <taxon>Pseudomonadota</taxon>
        <taxon>Gammaproteobacteria</taxon>
        <taxon>Cardiobacteriales</taxon>
        <taxon>Cardiobacteriaceae</taxon>
        <taxon>Cardiobacterium</taxon>
    </lineage>
</organism>
<name>G9ZIK0_9GAMM</name>
<dbReference type="Gene3D" id="3.30.70.240">
    <property type="match status" value="1"/>
</dbReference>
<evidence type="ECO:0000256" key="8">
    <source>
        <dbReference type="ARBA" id="ARBA00023118"/>
    </source>
</evidence>
<evidence type="ECO:0000256" key="7">
    <source>
        <dbReference type="ARBA" id="ARBA00022842"/>
    </source>
</evidence>
<dbReference type="GO" id="GO:0016787">
    <property type="term" value="F:hydrolase activity"/>
    <property type="evidence" value="ECO:0007669"/>
    <property type="project" value="UniProtKB-KW"/>
</dbReference>
<dbReference type="GO" id="GO:0046872">
    <property type="term" value="F:metal ion binding"/>
    <property type="evidence" value="ECO:0007669"/>
    <property type="project" value="UniProtKB-UniRule"/>
</dbReference>
<dbReference type="HOGENOM" id="CLU_161124_1_0_6"/>
<evidence type="ECO:0000256" key="2">
    <source>
        <dbReference type="ARBA" id="ARBA00009959"/>
    </source>
</evidence>
<accession>G9ZIK0</accession>
<evidence type="ECO:0000256" key="4">
    <source>
        <dbReference type="ARBA" id="ARBA00022723"/>
    </source>
</evidence>
<proteinExistence type="inferred from homology"/>
<dbReference type="NCBIfam" id="TIGR01573">
    <property type="entry name" value="cas2"/>
    <property type="match status" value="1"/>
</dbReference>
<keyword evidence="6 9" id="KW-0378">Hydrolase</keyword>
<dbReference type="GO" id="GO:0004521">
    <property type="term" value="F:RNA endonuclease activity"/>
    <property type="evidence" value="ECO:0007669"/>
    <property type="project" value="InterPro"/>
</dbReference>
<comment type="similarity">
    <text evidence="2 9">Belongs to the CRISPR-associated endoribonuclease Cas2 protein family.</text>
</comment>
<comment type="subunit">
    <text evidence="9">Homodimer, forms a heterotetramer with a Cas1 homodimer.</text>
</comment>
<dbReference type="EC" id="3.1.-.-" evidence="9"/>
<comment type="function">
    <text evidence="9">CRISPR (clustered regularly interspaced short palindromic repeat), is an adaptive immune system that provides protection against mobile genetic elements (viruses, transposable elements and conjugative plasmids). CRISPR clusters contain sequences complementary to antecedent mobile elements and target invading nucleic acids. CRISPR clusters are transcribed and processed into CRISPR RNA (crRNA). Functions as a ssRNA-specific endoribonuclease. Involved in the integration of spacer DNA into the CRISPR cassette.</text>
</comment>
<keyword evidence="5 9" id="KW-0255">Endonuclease</keyword>
<dbReference type="STRING" id="797473.HMPREF9080_02624"/>
<evidence type="ECO:0000256" key="3">
    <source>
        <dbReference type="ARBA" id="ARBA00022722"/>
    </source>
</evidence>
<dbReference type="AlphaFoldDB" id="G9ZIK0"/>
<dbReference type="InterPro" id="IPR021127">
    <property type="entry name" value="CRISPR_associated_Cas2"/>
</dbReference>
<dbReference type="InterPro" id="IPR019199">
    <property type="entry name" value="Virulence_VapD/CRISPR_Cas2"/>
</dbReference>
<dbReference type="Pfam" id="PF09827">
    <property type="entry name" value="CRISPR_Cas2"/>
    <property type="match status" value="1"/>
</dbReference>
<keyword evidence="3 9" id="KW-0540">Nuclease</keyword>
<dbReference type="PANTHER" id="PTHR34405:SF3">
    <property type="entry name" value="CRISPR-ASSOCIATED ENDORIBONUCLEASE CAS2 3"/>
    <property type="match status" value="1"/>
</dbReference>
<dbReference type="GO" id="GO:0051607">
    <property type="term" value="P:defense response to virus"/>
    <property type="evidence" value="ECO:0007669"/>
    <property type="project" value="UniProtKB-UniRule"/>
</dbReference>
<evidence type="ECO:0000256" key="5">
    <source>
        <dbReference type="ARBA" id="ARBA00022759"/>
    </source>
</evidence>
<evidence type="ECO:0000313" key="11">
    <source>
        <dbReference type="Proteomes" id="UP000004750"/>
    </source>
</evidence>
<sequence>MDKKRRITMPYLIAYDIASPKRLQRVHRYLTDNAIPLQNSTFLFTASRGRFEYCWAQLARLIDRREDDIRAYPLPADSLRLELGGKIPEGVYCL</sequence>
<dbReference type="Proteomes" id="UP000004750">
    <property type="component" value="Unassembled WGS sequence"/>
</dbReference>
<protein>
    <recommendedName>
        <fullName evidence="9">CRISPR-associated endoribonuclease Cas2</fullName>
        <ecNumber evidence="9">3.1.-.-</ecNumber>
    </recommendedName>
</protein>
<reference evidence="10 11" key="1">
    <citation type="submission" date="2011-08" db="EMBL/GenBank/DDBJ databases">
        <authorList>
            <person name="Weinstock G."/>
            <person name="Sodergren E."/>
            <person name="Clifton S."/>
            <person name="Fulton L."/>
            <person name="Fulton B."/>
            <person name="Courtney L."/>
            <person name="Fronick C."/>
            <person name="Harrison M."/>
            <person name="Strong C."/>
            <person name="Farmer C."/>
            <person name="Delahaunty K."/>
            <person name="Markovic C."/>
            <person name="Hall O."/>
            <person name="Minx P."/>
            <person name="Tomlinson C."/>
            <person name="Mitreva M."/>
            <person name="Hou S."/>
            <person name="Chen J."/>
            <person name="Wollam A."/>
            <person name="Pepin K.H."/>
            <person name="Johnson M."/>
            <person name="Bhonagiri V."/>
            <person name="Zhang X."/>
            <person name="Suruliraj S."/>
            <person name="Warren W."/>
            <person name="Chinwalla A."/>
            <person name="Mardis E.R."/>
            <person name="Wilson R.K."/>
        </authorList>
    </citation>
    <scope>NUCLEOTIDE SEQUENCE [LARGE SCALE GENOMIC DNA]</scope>
    <source>
        <strain evidence="10 11">F0432</strain>
    </source>
</reference>
<evidence type="ECO:0000256" key="6">
    <source>
        <dbReference type="ARBA" id="ARBA00022801"/>
    </source>
</evidence>
<dbReference type="CDD" id="cd09725">
    <property type="entry name" value="Cas2_I_II_III"/>
    <property type="match status" value="1"/>
</dbReference>